<dbReference type="EMBL" id="GBXM01006387">
    <property type="protein sequence ID" value="JAI02191.1"/>
    <property type="molecule type" value="Transcribed_RNA"/>
</dbReference>
<protein>
    <submittedName>
        <fullName evidence="1">Uncharacterized protein</fullName>
    </submittedName>
</protein>
<proteinExistence type="predicted"/>
<reference evidence="1" key="1">
    <citation type="submission" date="2014-11" db="EMBL/GenBank/DDBJ databases">
        <authorList>
            <person name="Amaro Gonzalez C."/>
        </authorList>
    </citation>
    <scope>NUCLEOTIDE SEQUENCE</scope>
</reference>
<sequence length="119" mass="13168">MLTMLAIAGHLQGTNKTFSGCIAHHIERNVHLLWVNYHFKRLFLSRLTCGLCKSASPPAFSNDCFLLHVVIEVFIGQIRGIAPLANERHVVCFGVNTGIAVSYLLCLDLAHAVPSIKER</sequence>
<accession>A0A0E9XK16</accession>
<name>A0A0E9XK16_ANGAN</name>
<organism evidence="1">
    <name type="scientific">Anguilla anguilla</name>
    <name type="common">European freshwater eel</name>
    <name type="synonym">Muraena anguilla</name>
    <dbReference type="NCBI Taxonomy" id="7936"/>
    <lineage>
        <taxon>Eukaryota</taxon>
        <taxon>Metazoa</taxon>
        <taxon>Chordata</taxon>
        <taxon>Craniata</taxon>
        <taxon>Vertebrata</taxon>
        <taxon>Euteleostomi</taxon>
        <taxon>Actinopterygii</taxon>
        <taxon>Neopterygii</taxon>
        <taxon>Teleostei</taxon>
        <taxon>Anguilliformes</taxon>
        <taxon>Anguillidae</taxon>
        <taxon>Anguilla</taxon>
    </lineage>
</organism>
<reference evidence="1" key="2">
    <citation type="journal article" date="2015" name="Fish Shellfish Immunol.">
        <title>Early steps in the European eel (Anguilla anguilla)-Vibrio vulnificus interaction in the gills: Role of the RtxA13 toxin.</title>
        <authorList>
            <person name="Callol A."/>
            <person name="Pajuelo D."/>
            <person name="Ebbesson L."/>
            <person name="Teles M."/>
            <person name="MacKenzie S."/>
            <person name="Amaro C."/>
        </authorList>
    </citation>
    <scope>NUCLEOTIDE SEQUENCE</scope>
</reference>
<dbReference type="AlphaFoldDB" id="A0A0E9XK16"/>
<evidence type="ECO:0000313" key="1">
    <source>
        <dbReference type="EMBL" id="JAI02191.1"/>
    </source>
</evidence>